<dbReference type="Pfam" id="PF25597">
    <property type="entry name" value="SH3_retrovirus"/>
    <property type="match status" value="1"/>
</dbReference>
<gene>
    <name evidence="3" type="ORF">KY290_008189</name>
</gene>
<name>A0ABQ7W7S0_SOLTU</name>
<evidence type="ECO:0000313" key="4">
    <source>
        <dbReference type="Proteomes" id="UP000826656"/>
    </source>
</evidence>
<reference evidence="3 4" key="1">
    <citation type="journal article" date="2021" name="bioRxiv">
        <title>Chromosome-scale and haplotype-resolved genome assembly of a tetraploid potato cultivar.</title>
        <authorList>
            <person name="Sun H."/>
            <person name="Jiao W.-B."/>
            <person name="Krause K."/>
            <person name="Campoy J.A."/>
            <person name="Goel M."/>
            <person name="Folz-Donahue K."/>
            <person name="Kukat C."/>
            <person name="Huettel B."/>
            <person name="Schneeberger K."/>
        </authorList>
    </citation>
    <scope>NUCLEOTIDE SEQUENCE [LARGE SCALE GENOMIC DNA]</scope>
    <source>
        <strain evidence="3">SolTubOtavaFocal</strain>
        <tissue evidence="3">Leaves</tissue>
    </source>
</reference>
<evidence type="ECO:0000259" key="2">
    <source>
        <dbReference type="Pfam" id="PF25597"/>
    </source>
</evidence>
<dbReference type="EMBL" id="JAIVGD010000003">
    <property type="protein sequence ID" value="KAH0776778.1"/>
    <property type="molecule type" value="Genomic_DNA"/>
</dbReference>
<comment type="caution">
    <text evidence="3">The sequence shown here is derived from an EMBL/GenBank/DDBJ whole genome shotgun (WGS) entry which is preliminary data.</text>
</comment>
<evidence type="ECO:0000256" key="1">
    <source>
        <dbReference type="SAM" id="MobiDB-lite"/>
    </source>
</evidence>
<proteinExistence type="predicted"/>
<organism evidence="3 4">
    <name type="scientific">Solanum tuberosum</name>
    <name type="common">Potato</name>
    <dbReference type="NCBI Taxonomy" id="4113"/>
    <lineage>
        <taxon>Eukaryota</taxon>
        <taxon>Viridiplantae</taxon>
        <taxon>Streptophyta</taxon>
        <taxon>Embryophyta</taxon>
        <taxon>Tracheophyta</taxon>
        <taxon>Spermatophyta</taxon>
        <taxon>Magnoliopsida</taxon>
        <taxon>eudicotyledons</taxon>
        <taxon>Gunneridae</taxon>
        <taxon>Pentapetalae</taxon>
        <taxon>asterids</taxon>
        <taxon>lamiids</taxon>
        <taxon>Solanales</taxon>
        <taxon>Solanaceae</taxon>
        <taxon>Solanoideae</taxon>
        <taxon>Solaneae</taxon>
        <taxon>Solanum</taxon>
    </lineage>
</organism>
<evidence type="ECO:0000313" key="3">
    <source>
        <dbReference type="EMBL" id="KAH0776778.1"/>
    </source>
</evidence>
<feature type="domain" description="Retroviral polymerase SH3-like" evidence="2">
    <location>
        <begin position="7"/>
        <end position="39"/>
    </location>
</feature>
<dbReference type="Proteomes" id="UP000826656">
    <property type="component" value="Unassembled WGS sequence"/>
</dbReference>
<accession>A0ABQ7W7S0</accession>
<protein>
    <recommendedName>
        <fullName evidence="2">Retroviral polymerase SH3-like domain-containing protein</fullName>
    </recommendedName>
</protein>
<sequence>MTKAFNKGSTLIFLGYNDTQKGYLCYDASRRQLRVSKHFDDDVVAIVPPKQPMNYDHDDLHSSSPSGIDSTSCFSSSEEKSSHLVTSPRRSSRTYPP</sequence>
<dbReference type="InterPro" id="IPR057670">
    <property type="entry name" value="SH3_retrovirus"/>
</dbReference>
<feature type="region of interest" description="Disordered" evidence="1">
    <location>
        <begin position="48"/>
        <end position="97"/>
    </location>
</feature>
<keyword evidence="4" id="KW-1185">Reference proteome</keyword>